<evidence type="ECO:0000313" key="1">
    <source>
        <dbReference type="EMBL" id="UQC84040.1"/>
    </source>
</evidence>
<sequence length="114" mass="12684">MRIDRSPNLGMIASFPQPPMWNLGLFASLFFAEVIKSSPVWNLAYIYGYLEGVTHAEAENSAFATSCVAVWNLTVYLLGNQSPDCIIHSRRLRPRIAFPFAASPVPVATKLNRI</sequence>
<protein>
    <submittedName>
        <fullName evidence="1">Uncharacterized protein</fullName>
    </submittedName>
</protein>
<gene>
    <name evidence="1" type="ORF">CLUP02_09536</name>
</gene>
<proteinExistence type="predicted"/>
<evidence type="ECO:0000313" key="2">
    <source>
        <dbReference type="Proteomes" id="UP000830671"/>
    </source>
</evidence>
<dbReference type="KEGG" id="clup:CLUP02_09536"/>
<keyword evidence="2" id="KW-1185">Reference proteome</keyword>
<dbReference type="RefSeq" id="XP_049145658.1">
    <property type="nucleotide sequence ID" value="XM_049288514.1"/>
</dbReference>
<dbReference type="EMBL" id="CP019477">
    <property type="protein sequence ID" value="UQC84040.1"/>
    <property type="molecule type" value="Genomic_DNA"/>
</dbReference>
<dbReference type="AlphaFoldDB" id="A0A9Q8SVU5"/>
<organism evidence="1 2">
    <name type="scientific">Colletotrichum lupini</name>
    <dbReference type="NCBI Taxonomy" id="145971"/>
    <lineage>
        <taxon>Eukaryota</taxon>
        <taxon>Fungi</taxon>
        <taxon>Dikarya</taxon>
        <taxon>Ascomycota</taxon>
        <taxon>Pezizomycotina</taxon>
        <taxon>Sordariomycetes</taxon>
        <taxon>Hypocreomycetidae</taxon>
        <taxon>Glomerellales</taxon>
        <taxon>Glomerellaceae</taxon>
        <taxon>Colletotrichum</taxon>
        <taxon>Colletotrichum acutatum species complex</taxon>
    </lineage>
</organism>
<reference evidence="1" key="1">
    <citation type="journal article" date="2021" name="Mol. Plant Microbe Interact.">
        <title>Complete Genome Sequence of the Plant-Pathogenic Fungus Colletotrichum lupini.</title>
        <authorList>
            <person name="Baroncelli R."/>
            <person name="Pensec F."/>
            <person name="Da Lio D."/>
            <person name="Boufleur T."/>
            <person name="Vicente I."/>
            <person name="Sarrocco S."/>
            <person name="Picot A."/>
            <person name="Baraldi E."/>
            <person name="Sukno S."/>
            <person name="Thon M."/>
            <person name="Le Floch G."/>
        </authorList>
    </citation>
    <scope>NUCLEOTIDE SEQUENCE</scope>
    <source>
        <strain evidence="1">IMI 504893</strain>
    </source>
</reference>
<name>A0A9Q8SVU5_9PEZI</name>
<dbReference type="GeneID" id="73343524"/>
<accession>A0A9Q8SVU5</accession>
<dbReference type="Proteomes" id="UP000830671">
    <property type="component" value="Chromosome 5"/>
</dbReference>